<dbReference type="OrthoDB" id="5363195at2"/>
<proteinExistence type="predicted"/>
<organism evidence="1 2">
    <name type="scientific">Helicobacter marmotae</name>
    <dbReference type="NCBI Taxonomy" id="152490"/>
    <lineage>
        <taxon>Bacteria</taxon>
        <taxon>Pseudomonadati</taxon>
        <taxon>Campylobacterota</taxon>
        <taxon>Epsilonproteobacteria</taxon>
        <taxon>Campylobacterales</taxon>
        <taxon>Helicobacteraceae</taxon>
        <taxon>Helicobacter</taxon>
    </lineage>
</organism>
<protein>
    <submittedName>
        <fullName evidence="1">Uncharacterized protein</fullName>
    </submittedName>
</protein>
<evidence type="ECO:0000313" key="2">
    <source>
        <dbReference type="Proteomes" id="UP000256599"/>
    </source>
</evidence>
<dbReference type="Proteomes" id="UP000256599">
    <property type="component" value="Unassembled WGS sequence"/>
</dbReference>
<evidence type="ECO:0000313" key="1">
    <source>
        <dbReference type="EMBL" id="RDU61117.1"/>
    </source>
</evidence>
<reference evidence="1 2" key="1">
    <citation type="submission" date="2018-04" db="EMBL/GenBank/DDBJ databases">
        <title>Novel Campyloabacter and Helicobacter Species and Strains.</title>
        <authorList>
            <person name="Mannion A.J."/>
            <person name="Shen Z."/>
            <person name="Fox J.G."/>
        </authorList>
    </citation>
    <scope>NUCLEOTIDE SEQUENCE [LARGE SCALE GENOMIC DNA]</scope>
    <source>
        <strain evidence="1 2">MIT 98-6070</strain>
    </source>
</reference>
<keyword evidence="2" id="KW-1185">Reference proteome</keyword>
<sequence>MKFFEYILALSLVLMLFYIAPKTYNHSLEIAHNSLLTHLQTLHLTALSDDSAFLQSADTHDMLQSYPSLNAQSLLTHHHNAMWQVHFHLGKLYTTYSYSLYIDTPRHAKTTHFDSRPMAGDIILKNMDRKCLSAYNNTNTAQECKNNALALVRLGEYFGIEHILIESDTFCKERESARVYFDRYGSPYCGKIPTPLQSPFKVTLLKKGVSKAVCILPKSGRITLEC</sequence>
<name>A0A3D8I7N1_9HELI</name>
<comment type="caution">
    <text evidence="1">The sequence shown here is derived from an EMBL/GenBank/DDBJ whole genome shotgun (WGS) entry which is preliminary data.</text>
</comment>
<gene>
    <name evidence="1" type="ORF">CQA63_01020</name>
</gene>
<dbReference type="AlphaFoldDB" id="A0A3D8I7N1"/>
<accession>A0A3D8I7N1</accession>
<dbReference type="EMBL" id="NXLR01000001">
    <property type="protein sequence ID" value="RDU61117.1"/>
    <property type="molecule type" value="Genomic_DNA"/>
</dbReference>
<dbReference type="RefSeq" id="WP_104699145.1">
    <property type="nucleotide sequence ID" value="NZ_FZPP01000003.1"/>
</dbReference>